<comment type="caution">
    <text evidence="1">The sequence shown here is derived from an EMBL/GenBank/DDBJ whole genome shotgun (WGS) entry which is preliminary data.</text>
</comment>
<gene>
    <name evidence="1" type="ORF">GMD21_10395</name>
</gene>
<accession>A0A844KF11</accession>
<evidence type="ECO:0000313" key="1">
    <source>
        <dbReference type="EMBL" id="MTR77074.1"/>
    </source>
</evidence>
<dbReference type="Proteomes" id="UP000448177">
    <property type="component" value="Unassembled WGS sequence"/>
</dbReference>
<dbReference type="AlphaFoldDB" id="A0A844KF11"/>
<sequence>MLDWHIVGKELLFTPVSITPLIDTEDACFGLNASRPIAKGDLKWRDALLVAHCVNSNGKDLVSDGEKTVDIYQTSFYTNHVKKTRGACVPG</sequence>
<name>A0A844KF11_9FIRM</name>
<dbReference type="EMBL" id="WNAF01000006">
    <property type="protein sequence ID" value="MTR77074.1"/>
    <property type="molecule type" value="Genomic_DNA"/>
</dbReference>
<proteinExistence type="predicted"/>
<protein>
    <submittedName>
        <fullName evidence="1">Uncharacterized protein</fullName>
    </submittedName>
</protein>
<organism evidence="1 2">
    <name type="scientific">Mediterraneibacter faecis</name>
    <dbReference type="NCBI Taxonomy" id="592978"/>
    <lineage>
        <taxon>Bacteria</taxon>
        <taxon>Bacillati</taxon>
        <taxon>Bacillota</taxon>
        <taxon>Clostridia</taxon>
        <taxon>Lachnospirales</taxon>
        <taxon>Lachnospiraceae</taxon>
        <taxon>Mediterraneibacter</taxon>
    </lineage>
</organism>
<evidence type="ECO:0000313" key="2">
    <source>
        <dbReference type="Proteomes" id="UP000448177"/>
    </source>
</evidence>
<reference evidence="1 2" key="1">
    <citation type="journal article" date="2019" name="Nat. Med.">
        <title>A library of human gut bacterial isolates paired with longitudinal multiomics data enables mechanistic microbiome research.</title>
        <authorList>
            <person name="Poyet M."/>
            <person name="Groussin M."/>
            <person name="Gibbons S.M."/>
            <person name="Avila-Pacheco J."/>
            <person name="Jiang X."/>
            <person name="Kearney S.M."/>
            <person name="Perrotta A.R."/>
            <person name="Berdy B."/>
            <person name="Zhao S."/>
            <person name="Lieberman T.D."/>
            <person name="Swanson P.K."/>
            <person name="Smith M."/>
            <person name="Roesemann S."/>
            <person name="Alexander J.E."/>
            <person name="Rich S.A."/>
            <person name="Livny J."/>
            <person name="Vlamakis H."/>
            <person name="Clish C."/>
            <person name="Bullock K."/>
            <person name="Deik A."/>
            <person name="Scott J."/>
            <person name="Pierce K.A."/>
            <person name="Xavier R.J."/>
            <person name="Alm E.J."/>
        </authorList>
    </citation>
    <scope>NUCLEOTIDE SEQUENCE [LARGE SCALE GENOMIC DNA]</scope>
    <source>
        <strain evidence="1 2">BIOML-A1</strain>
    </source>
</reference>
<keyword evidence="2" id="KW-1185">Reference proteome</keyword>